<dbReference type="RefSeq" id="WP_089669963.1">
    <property type="nucleotide sequence ID" value="NZ_FOJA01000001.1"/>
</dbReference>
<organism evidence="3 4">
    <name type="scientific">Halobacterium jilantaiense</name>
    <dbReference type="NCBI Taxonomy" id="355548"/>
    <lineage>
        <taxon>Archaea</taxon>
        <taxon>Methanobacteriati</taxon>
        <taxon>Methanobacteriota</taxon>
        <taxon>Stenosarchaea group</taxon>
        <taxon>Halobacteria</taxon>
        <taxon>Halobacteriales</taxon>
        <taxon>Halobacteriaceae</taxon>
        <taxon>Halobacterium</taxon>
    </lineage>
</organism>
<dbReference type="Proteomes" id="UP000198518">
    <property type="component" value="Unassembled WGS sequence"/>
</dbReference>
<feature type="region of interest" description="Disordered" evidence="1">
    <location>
        <begin position="97"/>
        <end position="123"/>
    </location>
</feature>
<keyword evidence="4" id="KW-1185">Reference proteome</keyword>
<evidence type="ECO:0000313" key="4">
    <source>
        <dbReference type="Proteomes" id="UP000198518"/>
    </source>
</evidence>
<dbReference type="OrthoDB" id="159011at2157"/>
<dbReference type="EMBL" id="FOJA01000001">
    <property type="protein sequence ID" value="SEW27298.1"/>
    <property type="molecule type" value="Genomic_DNA"/>
</dbReference>
<dbReference type="STRING" id="355548.SAMN04487945_2669"/>
<evidence type="ECO:0000256" key="1">
    <source>
        <dbReference type="SAM" id="MobiDB-lite"/>
    </source>
</evidence>
<dbReference type="AlphaFoldDB" id="A0A1I0QKS2"/>
<evidence type="ECO:0000313" key="3">
    <source>
        <dbReference type="EMBL" id="SEW27298.1"/>
    </source>
</evidence>
<proteinExistence type="predicted"/>
<gene>
    <name evidence="3" type="ORF">SAMN04487945_2669</name>
</gene>
<evidence type="ECO:0000259" key="2">
    <source>
        <dbReference type="Pfam" id="PF25901"/>
    </source>
</evidence>
<dbReference type="InterPro" id="IPR058266">
    <property type="entry name" value="DUF7960"/>
</dbReference>
<reference evidence="3 4" key="1">
    <citation type="submission" date="2016-10" db="EMBL/GenBank/DDBJ databases">
        <authorList>
            <person name="de Groot N.N."/>
        </authorList>
    </citation>
    <scope>NUCLEOTIDE SEQUENCE [LARGE SCALE GENOMIC DNA]</scope>
    <source>
        <strain evidence="3 4">CGMCC 1.5337</strain>
    </source>
</reference>
<protein>
    <recommendedName>
        <fullName evidence="2">DUF7960 domain-containing protein</fullName>
    </recommendedName>
</protein>
<accession>A0A1I0QKS2</accession>
<feature type="domain" description="DUF7960" evidence="2">
    <location>
        <begin position="1"/>
        <end position="138"/>
    </location>
</feature>
<name>A0A1I0QKS2_9EURY</name>
<feature type="compositionally biased region" description="Basic and acidic residues" evidence="1">
    <location>
        <begin position="97"/>
        <end position="115"/>
    </location>
</feature>
<sequence>MYTGKTEQPCCLCDDPDTAARVDLPPAAIPEMANSDPIAWQDVEGEVSIHFCASDWELVRDLVLDLGQNPLGKCNVARASFDLREDFEALLNDIRDEPDHSGVEADLLERSERALSGDGDASDSERVQALLVQWVLDERAETGTPAADGE</sequence>
<dbReference type="Pfam" id="PF25901">
    <property type="entry name" value="DUF7960"/>
    <property type="match status" value="1"/>
</dbReference>